<dbReference type="GO" id="GO:0008146">
    <property type="term" value="F:sulfotransferase activity"/>
    <property type="evidence" value="ECO:0007669"/>
    <property type="project" value="InterPro"/>
</dbReference>
<protein>
    <recommendedName>
        <fullName evidence="3">Sulfotransferase domain-containing protein</fullName>
    </recommendedName>
</protein>
<evidence type="ECO:0000256" key="1">
    <source>
        <dbReference type="ARBA" id="ARBA00022679"/>
    </source>
</evidence>
<sequence length="288" mass="34620">MKVYPNLIVPGFPKSGTSSLYYYLDQHPDINGIYGKEPHIFSKPERYSRWQEVCQKGFDLEDSYQYRLDASTTYMISREAPSRIAETAPQCKIIILARDPIERVFSHYNWLWCLGRIENSFEKEIRYWDDRAFDPSCHDRGNYKYYVEFSRYGRQFQRYVDTFSRDRILYLTTEELKENADRVLDRCFNFLELPQLGNVDKGRRNVTKTNDVTRYPGFMMRLRTFLPDALVNIFPRNRVRSWFTETYEPQTFGPEEERLVFQLLEPDLRLQNNLGILSDRWTTTRKYL</sequence>
<dbReference type="InterPro" id="IPR000863">
    <property type="entry name" value="Sulfotransferase_dom"/>
</dbReference>
<evidence type="ECO:0000313" key="4">
    <source>
        <dbReference type="EMBL" id="PEN12628.1"/>
    </source>
</evidence>
<keyword evidence="5" id="KW-1185">Reference proteome</keyword>
<dbReference type="PANTHER" id="PTHR10605:SF56">
    <property type="entry name" value="BIFUNCTIONAL HEPARAN SULFATE N-DEACETYLASE_N-SULFOTRANSFERASE"/>
    <property type="match status" value="1"/>
</dbReference>
<reference evidence="4 5" key="1">
    <citation type="submission" date="2017-10" db="EMBL/GenBank/DDBJ databases">
        <title>Draft genome of Longibacter Salinarum.</title>
        <authorList>
            <person name="Goh K.M."/>
            <person name="Shamsir M.S."/>
            <person name="Lim S.W."/>
        </authorList>
    </citation>
    <scope>NUCLEOTIDE SEQUENCE [LARGE SCALE GENOMIC DNA]</scope>
    <source>
        <strain evidence="4 5">KCTC 52045</strain>
    </source>
</reference>
<dbReference type="Proteomes" id="UP000220102">
    <property type="component" value="Unassembled WGS sequence"/>
</dbReference>
<dbReference type="EMBL" id="PDEQ01000007">
    <property type="protein sequence ID" value="PEN12628.1"/>
    <property type="molecule type" value="Genomic_DNA"/>
</dbReference>
<evidence type="ECO:0000313" key="5">
    <source>
        <dbReference type="Proteomes" id="UP000220102"/>
    </source>
</evidence>
<dbReference type="Pfam" id="PF00685">
    <property type="entry name" value="Sulfotransfer_1"/>
    <property type="match status" value="1"/>
</dbReference>
<comment type="caution">
    <text evidence="4">The sequence shown here is derived from an EMBL/GenBank/DDBJ whole genome shotgun (WGS) entry which is preliminary data.</text>
</comment>
<name>A0A2A8CW56_9BACT</name>
<proteinExistence type="predicted"/>
<dbReference type="Gene3D" id="3.40.50.300">
    <property type="entry name" value="P-loop containing nucleotide triphosphate hydrolases"/>
    <property type="match status" value="1"/>
</dbReference>
<evidence type="ECO:0000259" key="3">
    <source>
        <dbReference type="Pfam" id="PF00685"/>
    </source>
</evidence>
<feature type="domain" description="Sulfotransferase" evidence="3">
    <location>
        <begin position="6"/>
        <end position="215"/>
    </location>
</feature>
<dbReference type="OrthoDB" id="981508at2"/>
<organism evidence="4 5">
    <name type="scientific">Longibacter salinarum</name>
    <dbReference type="NCBI Taxonomy" id="1850348"/>
    <lineage>
        <taxon>Bacteria</taxon>
        <taxon>Pseudomonadati</taxon>
        <taxon>Rhodothermota</taxon>
        <taxon>Rhodothermia</taxon>
        <taxon>Rhodothermales</taxon>
        <taxon>Salisaetaceae</taxon>
        <taxon>Longibacter</taxon>
    </lineage>
</organism>
<keyword evidence="1" id="KW-0808">Transferase</keyword>
<keyword evidence="2" id="KW-0325">Glycoprotein</keyword>
<evidence type="ECO:0000256" key="2">
    <source>
        <dbReference type="ARBA" id="ARBA00023180"/>
    </source>
</evidence>
<dbReference type="InterPro" id="IPR037359">
    <property type="entry name" value="NST/OST"/>
</dbReference>
<dbReference type="InterPro" id="IPR027417">
    <property type="entry name" value="P-loop_NTPase"/>
</dbReference>
<accession>A0A2A8CW56</accession>
<dbReference type="SUPFAM" id="SSF52540">
    <property type="entry name" value="P-loop containing nucleoside triphosphate hydrolases"/>
    <property type="match status" value="1"/>
</dbReference>
<dbReference type="PANTHER" id="PTHR10605">
    <property type="entry name" value="HEPARAN SULFATE SULFOTRANSFERASE"/>
    <property type="match status" value="1"/>
</dbReference>
<dbReference type="RefSeq" id="WP_098077033.1">
    <property type="nucleotide sequence ID" value="NZ_PDEQ01000007.1"/>
</dbReference>
<gene>
    <name evidence="4" type="ORF">CRI94_14025</name>
</gene>
<dbReference type="AlphaFoldDB" id="A0A2A8CW56"/>